<dbReference type="InterPro" id="IPR025591">
    <property type="entry name" value="RloB"/>
</dbReference>
<gene>
    <name evidence="1" type="ORF">N44_02716</name>
</gene>
<dbReference type="Proteomes" id="UP000030321">
    <property type="component" value="Unassembled WGS sequence"/>
</dbReference>
<organism evidence="1 2">
    <name type="scientific">Microcystis aeruginosa NIES-44</name>
    <dbReference type="NCBI Taxonomy" id="449439"/>
    <lineage>
        <taxon>Bacteria</taxon>
        <taxon>Bacillati</taxon>
        <taxon>Cyanobacteriota</taxon>
        <taxon>Cyanophyceae</taxon>
        <taxon>Oscillatoriophycideae</taxon>
        <taxon>Chroococcales</taxon>
        <taxon>Microcystaceae</taxon>
        <taxon>Microcystis</taxon>
    </lineage>
</organism>
<protein>
    <recommendedName>
        <fullName evidence="3">Abortive phage resistance protein</fullName>
    </recommendedName>
</protein>
<dbReference type="AlphaFoldDB" id="A0A0A1VXX8"/>
<evidence type="ECO:0000313" key="2">
    <source>
        <dbReference type="Proteomes" id="UP000030321"/>
    </source>
</evidence>
<evidence type="ECO:0000313" key="1">
    <source>
        <dbReference type="EMBL" id="GAL94136.1"/>
    </source>
</evidence>
<reference evidence="2" key="1">
    <citation type="journal article" date="2015" name="Genome">
        <title>Whole Genome Sequence of the Non-Microcystin-Producing Microcystis aeruginosa Strain NIES-44.</title>
        <authorList>
            <person name="Okano K."/>
            <person name="Miyata N."/>
            <person name="Ozaki Y."/>
        </authorList>
    </citation>
    <scope>NUCLEOTIDE SEQUENCE [LARGE SCALE GENOMIC DNA]</scope>
    <source>
        <strain evidence="2">NIES-44</strain>
    </source>
</reference>
<sequence>MGKNRNTSDYLRRQIKTRETRKRFLIVCEGEKTEVNYFKAFTVPKKIEFMVKGEGKNSLSLVNKAIKMIDNLKKDDSFDQIWCVFDKDNCSKEQFNQAEGLAKQKNIKIAYSNEAFEIWFILHFQYLDIATSRSEYLTILTKQMQKYGLLNKKEKYAKNREDMYEKLKPYQRTAITNAAKLIQDRDEAKKHPFDANPSTTVQELVQELNINSRP</sequence>
<dbReference type="RefSeq" id="WP_045360108.1">
    <property type="nucleotide sequence ID" value="NZ_BBPA01000053.1"/>
</dbReference>
<accession>A0A0A1VXX8</accession>
<name>A0A0A1VXX8_MICAE</name>
<comment type="caution">
    <text evidence="1">The sequence shown here is derived from an EMBL/GenBank/DDBJ whole genome shotgun (WGS) entry which is preliminary data.</text>
</comment>
<dbReference type="Pfam" id="PF13707">
    <property type="entry name" value="RloB"/>
    <property type="match status" value="1"/>
</dbReference>
<evidence type="ECO:0008006" key="3">
    <source>
        <dbReference type="Google" id="ProtNLM"/>
    </source>
</evidence>
<proteinExistence type="predicted"/>
<dbReference type="EMBL" id="BBPA01000053">
    <property type="protein sequence ID" value="GAL94136.1"/>
    <property type="molecule type" value="Genomic_DNA"/>
</dbReference>